<gene>
    <name evidence="2" type="ORF">E2C01_010625</name>
</gene>
<evidence type="ECO:0000313" key="2">
    <source>
        <dbReference type="EMBL" id="MPC17760.1"/>
    </source>
</evidence>
<evidence type="ECO:0000256" key="1">
    <source>
        <dbReference type="SAM" id="MobiDB-lite"/>
    </source>
</evidence>
<accession>A0A5B7D8W0</accession>
<dbReference type="Proteomes" id="UP000324222">
    <property type="component" value="Unassembled WGS sequence"/>
</dbReference>
<evidence type="ECO:0000313" key="3">
    <source>
        <dbReference type="Proteomes" id="UP000324222"/>
    </source>
</evidence>
<dbReference type="AlphaFoldDB" id="A0A5B7D8W0"/>
<feature type="region of interest" description="Disordered" evidence="1">
    <location>
        <begin position="85"/>
        <end position="107"/>
    </location>
</feature>
<organism evidence="2 3">
    <name type="scientific">Portunus trituberculatus</name>
    <name type="common">Swimming crab</name>
    <name type="synonym">Neptunus trituberculatus</name>
    <dbReference type="NCBI Taxonomy" id="210409"/>
    <lineage>
        <taxon>Eukaryota</taxon>
        <taxon>Metazoa</taxon>
        <taxon>Ecdysozoa</taxon>
        <taxon>Arthropoda</taxon>
        <taxon>Crustacea</taxon>
        <taxon>Multicrustacea</taxon>
        <taxon>Malacostraca</taxon>
        <taxon>Eumalacostraca</taxon>
        <taxon>Eucarida</taxon>
        <taxon>Decapoda</taxon>
        <taxon>Pleocyemata</taxon>
        <taxon>Brachyura</taxon>
        <taxon>Eubrachyura</taxon>
        <taxon>Portunoidea</taxon>
        <taxon>Portunidae</taxon>
        <taxon>Portuninae</taxon>
        <taxon>Portunus</taxon>
    </lineage>
</organism>
<proteinExistence type="predicted"/>
<name>A0A5B7D8W0_PORTR</name>
<sequence length="107" mass="12551">MEYLVHGPNHEAHLVHTFFFSRLKHLVFILLKNTSPTRSAAAVPVILRHALNLPGEEQTCGYKDLMRRFWWRSLLRGAVKGFWSVHRDSGDGEREREREKEGKGRER</sequence>
<comment type="caution">
    <text evidence="2">The sequence shown here is derived from an EMBL/GenBank/DDBJ whole genome shotgun (WGS) entry which is preliminary data.</text>
</comment>
<keyword evidence="3" id="KW-1185">Reference proteome</keyword>
<reference evidence="2 3" key="1">
    <citation type="submission" date="2019-05" db="EMBL/GenBank/DDBJ databases">
        <title>Another draft genome of Portunus trituberculatus and its Hox gene families provides insights of decapod evolution.</title>
        <authorList>
            <person name="Jeong J.-H."/>
            <person name="Song I."/>
            <person name="Kim S."/>
            <person name="Choi T."/>
            <person name="Kim D."/>
            <person name="Ryu S."/>
            <person name="Kim W."/>
        </authorList>
    </citation>
    <scope>NUCLEOTIDE SEQUENCE [LARGE SCALE GENOMIC DNA]</scope>
    <source>
        <tissue evidence="2">Muscle</tissue>
    </source>
</reference>
<protein>
    <submittedName>
        <fullName evidence="2">Uncharacterized protein</fullName>
    </submittedName>
</protein>
<dbReference type="EMBL" id="VSRR010000619">
    <property type="protein sequence ID" value="MPC17760.1"/>
    <property type="molecule type" value="Genomic_DNA"/>
</dbReference>